<evidence type="ECO:0000313" key="1">
    <source>
        <dbReference type="EMBL" id="CAG08377.1"/>
    </source>
</evidence>
<organism evidence="1">
    <name type="scientific">Tetraodon nigroviridis</name>
    <name type="common">Spotted green pufferfish</name>
    <name type="synonym">Chelonodon nigroviridis</name>
    <dbReference type="NCBI Taxonomy" id="99883"/>
    <lineage>
        <taxon>Eukaryota</taxon>
        <taxon>Metazoa</taxon>
        <taxon>Chordata</taxon>
        <taxon>Craniata</taxon>
        <taxon>Vertebrata</taxon>
        <taxon>Euteleostomi</taxon>
        <taxon>Actinopterygii</taxon>
        <taxon>Neopterygii</taxon>
        <taxon>Teleostei</taxon>
        <taxon>Neoteleostei</taxon>
        <taxon>Acanthomorphata</taxon>
        <taxon>Eupercaria</taxon>
        <taxon>Tetraodontiformes</taxon>
        <taxon>Tetradontoidea</taxon>
        <taxon>Tetraodontidae</taxon>
        <taxon>Tetraodon</taxon>
    </lineage>
</organism>
<name>Q4RTA5_TETNG</name>
<sequence length="28" mass="3281">MEVYIQKVQRRVNNHCEKLIGDKAPLPT</sequence>
<dbReference type="KEGG" id="tng:GSTEN00029340G001"/>
<reference evidence="1" key="2">
    <citation type="submission" date="2004-02" db="EMBL/GenBank/DDBJ databases">
        <authorList>
            <consortium name="Genoscope"/>
            <consortium name="Whitehead Institute Centre for Genome Research"/>
        </authorList>
    </citation>
    <scope>NUCLEOTIDE SEQUENCE</scope>
</reference>
<accession>Q4RTA5</accession>
<dbReference type="AlphaFoldDB" id="Q4RTA5"/>
<gene>
    <name evidence="1" type="ORF">GSTENG00029340001</name>
</gene>
<proteinExistence type="predicted"/>
<reference evidence="1" key="1">
    <citation type="journal article" date="2004" name="Nature">
        <title>Genome duplication in the teleost fish Tetraodon nigroviridis reveals the early vertebrate proto-karyotype.</title>
        <authorList>
            <person name="Jaillon O."/>
            <person name="Aury J.-M."/>
            <person name="Brunet F."/>
            <person name="Petit J.-L."/>
            <person name="Stange-Thomann N."/>
            <person name="Mauceli E."/>
            <person name="Bouneau L."/>
            <person name="Fischer C."/>
            <person name="Ozouf-Costaz C."/>
            <person name="Bernot A."/>
            <person name="Nicaud S."/>
            <person name="Jaffe D."/>
            <person name="Fisher S."/>
            <person name="Lutfalla G."/>
            <person name="Dossat C."/>
            <person name="Segurens B."/>
            <person name="Dasilva C."/>
            <person name="Salanoubat M."/>
            <person name="Levy M."/>
            <person name="Boudet N."/>
            <person name="Castellano S."/>
            <person name="Anthouard V."/>
            <person name="Jubin C."/>
            <person name="Castelli V."/>
            <person name="Katinka M."/>
            <person name="Vacherie B."/>
            <person name="Biemont C."/>
            <person name="Skalli Z."/>
            <person name="Cattolico L."/>
            <person name="Poulain J."/>
            <person name="De Berardinis V."/>
            <person name="Cruaud C."/>
            <person name="Duprat S."/>
            <person name="Brottier P."/>
            <person name="Coutanceau J.-P."/>
            <person name="Gouzy J."/>
            <person name="Parra G."/>
            <person name="Lardier G."/>
            <person name="Chapple C."/>
            <person name="McKernan K.J."/>
            <person name="McEwan P."/>
            <person name="Bosak S."/>
            <person name="Kellis M."/>
            <person name="Volff J.-N."/>
            <person name="Guigo R."/>
            <person name="Zody M.C."/>
            <person name="Mesirov J."/>
            <person name="Lindblad-Toh K."/>
            <person name="Birren B."/>
            <person name="Nusbaum C."/>
            <person name="Kahn D."/>
            <person name="Robinson-Rechavi M."/>
            <person name="Laudet V."/>
            <person name="Schachter V."/>
            <person name="Quetier F."/>
            <person name="Saurin W."/>
            <person name="Scarpelli C."/>
            <person name="Wincker P."/>
            <person name="Lander E.S."/>
            <person name="Weissenbach J."/>
            <person name="Roest Crollius H."/>
        </authorList>
    </citation>
    <scope>NUCLEOTIDE SEQUENCE [LARGE SCALE GENOMIC DNA]</scope>
</reference>
<dbReference type="EMBL" id="CAAE01014998">
    <property type="protein sequence ID" value="CAG08377.1"/>
    <property type="molecule type" value="Genomic_DNA"/>
</dbReference>
<protein>
    <submittedName>
        <fullName evidence="1">(spotted green pufferfish) hypothetical protein</fullName>
    </submittedName>
</protein>
<comment type="caution">
    <text evidence="1">The sequence shown here is derived from an EMBL/GenBank/DDBJ whole genome shotgun (WGS) entry which is preliminary data.</text>
</comment>